<name>B9LMB9_HALLT</name>
<feature type="region of interest" description="Disordered" evidence="1">
    <location>
        <begin position="29"/>
        <end position="51"/>
    </location>
</feature>
<dbReference type="AlphaFoldDB" id="B9LMB9"/>
<dbReference type="eggNOG" id="arCOG06262">
    <property type="taxonomic scope" value="Archaea"/>
</dbReference>
<feature type="compositionally biased region" description="Low complexity" evidence="1">
    <location>
        <begin position="34"/>
        <end position="47"/>
    </location>
</feature>
<sequence>MHRRGLLAAIAASTSVAVAGCAGGENGSYEFDAEPASVPSSAASEAGYEGEEPKPFTIEQEFDVAGVNAQVSATTWAAGYENSENGSALFVASTPNASVGGQSVNPLVRADDAELIRRLLEQVDQRGIGGEGTDIEASNIENRGSETRTILGEEVEISILETTIDAEVDGGGGESGTVEDVPVYLYVGTVQHGEDVIALVGVHPTAVDASESLLSLMEQVEH</sequence>
<evidence type="ECO:0000256" key="1">
    <source>
        <dbReference type="SAM" id="MobiDB-lite"/>
    </source>
</evidence>
<evidence type="ECO:0000313" key="3">
    <source>
        <dbReference type="Proteomes" id="UP000000740"/>
    </source>
</evidence>
<proteinExistence type="predicted"/>
<reference evidence="2 3" key="1">
    <citation type="journal article" date="2016" name="Stand. Genomic Sci.">
        <title>Complete genome sequence of the Antarctic Halorubrum lacusprofundi type strain ACAM 34.</title>
        <authorList>
            <person name="Anderson I.J."/>
            <person name="DasSarma P."/>
            <person name="Lucas S."/>
            <person name="Copeland A."/>
            <person name="Lapidus A."/>
            <person name="Del Rio T.G."/>
            <person name="Tice H."/>
            <person name="Dalin E."/>
            <person name="Bruce D.C."/>
            <person name="Goodwin L."/>
            <person name="Pitluck S."/>
            <person name="Sims D."/>
            <person name="Brettin T.S."/>
            <person name="Detter J.C."/>
            <person name="Han C.S."/>
            <person name="Larimer F."/>
            <person name="Hauser L."/>
            <person name="Land M."/>
            <person name="Ivanova N."/>
            <person name="Richardson P."/>
            <person name="Cavicchioli R."/>
            <person name="DasSarma S."/>
            <person name="Woese C.R."/>
            <person name="Kyrpides N.C."/>
        </authorList>
    </citation>
    <scope>NUCLEOTIDE SEQUENCE [LARGE SCALE GENOMIC DNA]</scope>
    <source>
        <strain evidence="3">ATCC 49239 / DSM 5036 / JCM 8891 / ACAM 34</strain>
    </source>
</reference>
<dbReference type="Proteomes" id="UP000000740">
    <property type="component" value="Chromosome 1"/>
</dbReference>
<dbReference type="Pfam" id="PF20127">
    <property type="entry name" value="DUF6517"/>
    <property type="match status" value="1"/>
</dbReference>
<protein>
    <recommendedName>
        <fullName evidence="4">Prokaryotic membrane lipoprotein lipid attachment site profile</fullName>
    </recommendedName>
</protein>
<gene>
    <name evidence="2" type="ordered locus">Hlac_0909</name>
</gene>
<dbReference type="InterPro" id="IPR045396">
    <property type="entry name" value="DUF6517"/>
</dbReference>
<evidence type="ECO:0000313" key="2">
    <source>
        <dbReference type="EMBL" id="ACM56507.1"/>
    </source>
</evidence>
<dbReference type="EMBL" id="CP001365">
    <property type="protein sequence ID" value="ACM56507.1"/>
    <property type="molecule type" value="Genomic_DNA"/>
</dbReference>
<organism evidence="2 3">
    <name type="scientific">Halorubrum lacusprofundi (strain ATCC 49239 / DSM 5036 / JCM 8891 / ACAM 34)</name>
    <dbReference type="NCBI Taxonomy" id="416348"/>
    <lineage>
        <taxon>Archaea</taxon>
        <taxon>Methanobacteriati</taxon>
        <taxon>Methanobacteriota</taxon>
        <taxon>Stenosarchaea group</taxon>
        <taxon>Halobacteria</taxon>
        <taxon>Halobacteriales</taxon>
        <taxon>Haloferacaceae</taxon>
        <taxon>Halorubrum</taxon>
    </lineage>
</organism>
<dbReference type="GeneID" id="7401280"/>
<evidence type="ECO:0008006" key="4">
    <source>
        <dbReference type="Google" id="ProtNLM"/>
    </source>
</evidence>
<dbReference type="HOGENOM" id="CLU_097418_0_0_2"/>
<dbReference type="KEGG" id="hla:Hlac_0909"/>
<dbReference type="RefSeq" id="WP_015909657.1">
    <property type="nucleotide sequence ID" value="NC_012029.1"/>
</dbReference>
<accession>B9LMB9</accession>
<dbReference type="PROSITE" id="PS51257">
    <property type="entry name" value="PROKAR_LIPOPROTEIN"/>
    <property type="match status" value="1"/>
</dbReference>
<keyword evidence="3" id="KW-1185">Reference proteome</keyword>